<dbReference type="RefSeq" id="WP_022119300.1">
    <property type="nucleotide sequence ID" value="NZ_JAJEQE010000032.1"/>
</dbReference>
<gene>
    <name evidence="1" type="ORF">LKD42_09600</name>
</gene>
<sequence>MMAMYQLCRAKAAKHPFYIESIDINIYTIEELCFYLWKNVSLLDESILNEKLCDWLEGELGMQRLAFHLREKLKDAESIAELVLPVFREVRYLNAAEMYAVKEQIGKLEVQTEDIRRKIRADLLVNYGMYSGAVSLYRQILQNRNQGKTGLQFYAGVLSNMAGAYGRMFLFREAADCLWQSYEMVRSNAVYRSYLAILPLYLSEEDYKKRLEELKVPKEQLDKIEEEKQEVLAKAEKMQKIENAGQETLARFLQEEKRKYHKSRR</sequence>
<evidence type="ECO:0000313" key="1">
    <source>
        <dbReference type="EMBL" id="MCC2149506.1"/>
    </source>
</evidence>
<keyword evidence="2" id="KW-1185">Reference proteome</keyword>
<dbReference type="InterPro" id="IPR011990">
    <property type="entry name" value="TPR-like_helical_dom_sf"/>
</dbReference>
<accession>A0ABS8EWC5</accession>
<proteinExistence type="predicted"/>
<name>A0ABS8EWC5_9FIRM</name>
<dbReference type="EMBL" id="JAJEQE010000032">
    <property type="protein sequence ID" value="MCC2149506.1"/>
    <property type="molecule type" value="Genomic_DNA"/>
</dbReference>
<comment type="caution">
    <text evidence="1">The sequence shown here is derived from an EMBL/GenBank/DDBJ whole genome shotgun (WGS) entry which is preliminary data.</text>
</comment>
<organism evidence="1 2">
    <name type="scientific">Hominisplanchenecus faecis</name>
    <dbReference type="NCBI Taxonomy" id="2885351"/>
    <lineage>
        <taxon>Bacteria</taxon>
        <taxon>Bacillati</taxon>
        <taxon>Bacillota</taxon>
        <taxon>Clostridia</taxon>
        <taxon>Lachnospirales</taxon>
        <taxon>Lachnospiraceae</taxon>
        <taxon>Hominisplanchenecus</taxon>
    </lineage>
</organism>
<dbReference type="Proteomes" id="UP001299235">
    <property type="component" value="Unassembled WGS sequence"/>
</dbReference>
<dbReference type="Gene3D" id="1.25.40.10">
    <property type="entry name" value="Tetratricopeptide repeat domain"/>
    <property type="match status" value="1"/>
</dbReference>
<reference evidence="1 2" key="1">
    <citation type="submission" date="2021-10" db="EMBL/GenBank/DDBJ databases">
        <title>Anaerobic single-cell dispensing facilitates the cultivation of human gut bacteria.</title>
        <authorList>
            <person name="Afrizal A."/>
        </authorList>
    </citation>
    <scope>NUCLEOTIDE SEQUENCE [LARGE SCALE GENOMIC DNA]</scope>
    <source>
        <strain evidence="1 2">CLA-AA-H246</strain>
    </source>
</reference>
<protein>
    <submittedName>
        <fullName evidence="1">Uncharacterized protein</fullName>
    </submittedName>
</protein>
<evidence type="ECO:0000313" key="2">
    <source>
        <dbReference type="Proteomes" id="UP001299235"/>
    </source>
</evidence>